<dbReference type="SUPFAM" id="SSF103473">
    <property type="entry name" value="MFS general substrate transporter"/>
    <property type="match status" value="1"/>
</dbReference>
<dbReference type="PROSITE" id="PS00217">
    <property type="entry name" value="SUGAR_TRANSPORT_2"/>
    <property type="match status" value="1"/>
</dbReference>
<dbReference type="InterPro" id="IPR005829">
    <property type="entry name" value="Sugar_transporter_CS"/>
</dbReference>
<feature type="transmembrane region" description="Helical" evidence="6">
    <location>
        <begin position="76"/>
        <end position="96"/>
    </location>
</feature>
<keyword evidence="5 6" id="KW-0472">Membrane</keyword>
<keyword evidence="3 6" id="KW-0812">Transmembrane</keyword>
<evidence type="ECO:0000259" key="7">
    <source>
        <dbReference type="PROSITE" id="PS50850"/>
    </source>
</evidence>
<dbReference type="InterPro" id="IPR036259">
    <property type="entry name" value="MFS_trans_sf"/>
</dbReference>
<dbReference type="OrthoDB" id="9787026at2"/>
<feature type="transmembrane region" description="Helical" evidence="6">
    <location>
        <begin position="332"/>
        <end position="349"/>
    </location>
</feature>
<dbReference type="InterPro" id="IPR011701">
    <property type="entry name" value="MFS"/>
</dbReference>
<evidence type="ECO:0000256" key="1">
    <source>
        <dbReference type="ARBA" id="ARBA00004651"/>
    </source>
</evidence>
<feature type="transmembrane region" description="Helical" evidence="6">
    <location>
        <begin position="129"/>
        <end position="151"/>
    </location>
</feature>
<dbReference type="RefSeq" id="WP_093688942.1">
    <property type="nucleotide sequence ID" value="NZ_FNBU01000006.1"/>
</dbReference>
<feature type="transmembrane region" description="Helical" evidence="6">
    <location>
        <begin position="304"/>
        <end position="325"/>
    </location>
</feature>
<feature type="transmembrane region" description="Helical" evidence="6">
    <location>
        <begin position="264"/>
        <end position="284"/>
    </location>
</feature>
<evidence type="ECO:0000256" key="4">
    <source>
        <dbReference type="ARBA" id="ARBA00022989"/>
    </source>
</evidence>
<evidence type="ECO:0000256" key="5">
    <source>
        <dbReference type="ARBA" id="ARBA00023136"/>
    </source>
</evidence>
<dbReference type="Proteomes" id="UP000243333">
    <property type="component" value="Unassembled WGS sequence"/>
</dbReference>
<feature type="transmembrane region" description="Helical" evidence="6">
    <location>
        <begin position="191"/>
        <end position="212"/>
    </location>
</feature>
<keyword evidence="9" id="KW-1185">Reference proteome</keyword>
<feature type="transmembrane region" description="Helical" evidence="6">
    <location>
        <begin position="355"/>
        <end position="378"/>
    </location>
</feature>
<dbReference type="PROSITE" id="PS50850">
    <property type="entry name" value="MFS"/>
    <property type="match status" value="1"/>
</dbReference>
<comment type="subcellular location">
    <subcellularLocation>
        <location evidence="1">Cell membrane</location>
        <topology evidence="1">Multi-pass membrane protein</topology>
    </subcellularLocation>
</comment>
<dbReference type="GO" id="GO:0005886">
    <property type="term" value="C:plasma membrane"/>
    <property type="evidence" value="ECO:0007669"/>
    <property type="project" value="UniProtKB-SubCell"/>
</dbReference>
<feature type="domain" description="Major facilitator superfamily (MFS) profile" evidence="7">
    <location>
        <begin position="39"/>
        <end position="445"/>
    </location>
</feature>
<feature type="transmembrane region" description="Helical" evidence="6">
    <location>
        <begin position="44"/>
        <end position="70"/>
    </location>
</feature>
<dbReference type="GO" id="GO:0046943">
    <property type="term" value="F:carboxylic acid transmembrane transporter activity"/>
    <property type="evidence" value="ECO:0007669"/>
    <property type="project" value="TreeGrafter"/>
</dbReference>
<evidence type="ECO:0000256" key="2">
    <source>
        <dbReference type="ARBA" id="ARBA00022448"/>
    </source>
</evidence>
<proteinExistence type="predicted"/>
<keyword evidence="2" id="KW-0813">Transport</keyword>
<sequence>METHVKVIGQEPRLLPQSLTQAGASVGAADGGSRYRWQVLIASVLGYAMDGLDMLILSFVMTAIIGAFGLTLAEGGLVATVTLIGAVLGGYGFGILADYIGRVRVFSLTILVFSVFTGLTAFADSFLELNIYRFLAGLGLGGEFGIGMTLVTETWPKEKRARATGAVAVGWQLGVVAAALVSAYVLPAFGWRAVFLIGALPALFAAWARYGLAEPPIWLATQARKKALREKIAAKLPLTAEEQAFYNKTTQFPLLHLFADRRTATTTLALTVMTSVQNTGYYGIMVWLPTVLMKQHGLTLNKTSMWMVATVLGMILGIAVFGYIADKIGRRPAYMAFQLASAAAVWVYANLSDPLHLLVGGAILGFFCNGMMAGYGALLSENYTTEARSTAENFIFNTGRAVGGFAPLAIGVLAAQYSLSGALALLAFIYVAAAVNVYFLLPETKDKELV</sequence>
<feature type="transmembrane region" description="Helical" evidence="6">
    <location>
        <begin position="423"/>
        <end position="441"/>
    </location>
</feature>
<feature type="transmembrane region" description="Helical" evidence="6">
    <location>
        <begin position="103"/>
        <end position="123"/>
    </location>
</feature>
<reference evidence="9" key="1">
    <citation type="submission" date="2016-10" db="EMBL/GenBank/DDBJ databases">
        <authorList>
            <person name="Varghese N."/>
            <person name="Submissions S."/>
        </authorList>
    </citation>
    <scope>NUCLEOTIDE SEQUENCE [LARGE SCALE GENOMIC DNA]</scope>
    <source>
        <strain evidence="9">DSM 23256</strain>
    </source>
</reference>
<dbReference type="PANTHER" id="PTHR23508">
    <property type="entry name" value="CARBOXYLIC ACID TRANSPORTER PROTEIN HOMOLOG"/>
    <property type="match status" value="1"/>
</dbReference>
<evidence type="ECO:0000313" key="8">
    <source>
        <dbReference type="EMBL" id="SDF30347.1"/>
    </source>
</evidence>
<dbReference type="PANTHER" id="PTHR23508:SF10">
    <property type="entry name" value="CARBOXYLIC ACID TRANSPORTER PROTEIN HOMOLOG"/>
    <property type="match status" value="1"/>
</dbReference>
<gene>
    <name evidence="8" type="ORF">SAMN05660235_01141</name>
</gene>
<protein>
    <submittedName>
        <fullName evidence="8">Benzoate transport</fullName>
    </submittedName>
</protein>
<dbReference type="Pfam" id="PF07690">
    <property type="entry name" value="MFS_1"/>
    <property type="match status" value="1"/>
</dbReference>
<feature type="transmembrane region" description="Helical" evidence="6">
    <location>
        <begin position="399"/>
        <end position="417"/>
    </location>
</feature>
<name>A0A1G7JZM0_9FIRM</name>
<dbReference type="AlphaFoldDB" id="A0A1G7JZM0"/>
<dbReference type="EMBL" id="FNBU01000006">
    <property type="protein sequence ID" value="SDF30347.1"/>
    <property type="molecule type" value="Genomic_DNA"/>
</dbReference>
<keyword evidence="4 6" id="KW-1133">Transmembrane helix</keyword>
<accession>A0A1G7JZM0</accession>
<dbReference type="InterPro" id="IPR020846">
    <property type="entry name" value="MFS_dom"/>
</dbReference>
<evidence type="ECO:0000313" key="9">
    <source>
        <dbReference type="Proteomes" id="UP000243333"/>
    </source>
</evidence>
<evidence type="ECO:0000256" key="6">
    <source>
        <dbReference type="SAM" id="Phobius"/>
    </source>
</evidence>
<feature type="transmembrane region" description="Helical" evidence="6">
    <location>
        <begin position="163"/>
        <end position="185"/>
    </location>
</feature>
<dbReference type="STRING" id="1123285.SAMN05660235_01141"/>
<dbReference type="Gene3D" id="1.20.1250.20">
    <property type="entry name" value="MFS general substrate transporter like domains"/>
    <property type="match status" value="1"/>
</dbReference>
<evidence type="ECO:0000256" key="3">
    <source>
        <dbReference type="ARBA" id="ARBA00022692"/>
    </source>
</evidence>
<organism evidence="8 9">
    <name type="scientific">Sporolituus thermophilus DSM 23256</name>
    <dbReference type="NCBI Taxonomy" id="1123285"/>
    <lineage>
        <taxon>Bacteria</taxon>
        <taxon>Bacillati</taxon>
        <taxon>Bacillota</taxon>
        <taxon>Negativicutes</taxon>
        <taxon>Selenomonadales</taxon>
        <taxon>Sporomusaceae</taxon>
        <taxon>Sporolituus</taxon>
    </lineage>
</organism>